<evidence type="ECO:0000313" key="2">
    <source>
        <dbReference type="Proteomes" id="UP000249082"/>
    </source>
</evidence>
<dbReference type="EMBL" id="QFPX01000006">
    <property type="protein sequence ID" value="PZQ55509.1"/>
    <property type="molecule type" value="Genomic_DNA"/>
</dbReference>
<dbReference type="Gene3D" id="1.10.10.1100">
    <property type="entry name" value="BFD-like [2Fe-2S]-binding domain"/>
    <property type="match status" value="1"/>
</dbReference>
<dbReference type="Proteomes" id="UP000249082">
    <property type="component" value="Unassembled WGS sequence"/>
</dbReference>
<proteinExistence type="predicted"/>
<reference evidence="1 2" key="1">
    <citation type="submission" date="2017-08" db="EMBL/GenBank/DDBJ databases">
        <title>Infants hospitalized years apart are colonized by the same room-sourced microbial strains.</title>
        <authorList>
            <person name="Brooks B."/>
            <person name="Olm M.R."/>
            <person name="Firek B.A."/>
            <person name="Baker R."/>
            <person name="Thomas B.C."/>
            <person name="Morowitz M.J."/>
            <person name="Banfield J.F."/>
        </authorList>
    </citation>
    <scope>NUCLEOTIDE SEQUENCE [LARGE SCALE GENOMIC DNA]</scope>
    <source>
        <strain evidence="1">S2_005_002_R2_33</strain>
    </source>
</reference>
<protein>
    <submittedName>
        <fullName evidence="1">Ferredoxin</fullName>
    </submittedName>
</protein>
<comment type="caution">
    <text evidence="1">The sequence shown here is derived from an EMBL/GenBank/DDBJ whole genome shotgun (WGS) entry which is preliminary data.</text>
</comment>
<dbReference type="InterPro" id="IPR041854">
    <property type="entry name" value="BFD-like_2Fe2S-bd_dom_sf"/>
</dbReference>
<dbReference type="AlphaFoldDB" id="A0A2W5NTY4"/>
<organism evidence="1 2">
    <name type="scientific">Novosphingobium pentaromativorans</name>
    <dbReference type="NCBI Taxonomy" id="205844"/>
    <lineage>
        <taxon>Bacteria</taxon>
        <taxon>Pseudomonadati</taxon>
        <taxon>Pseudomonadota</taxon>
        <taxon>Alphaproteobacteria</taxon>
        <taxon>Sphingomonadales</taxon>
        <taxon>Sphingomonadaceae</taxon>
        <taxon>Novosphingobium</taxon>
    </lineage>
</organism>
<sequence length="64" mass="6631">MYVCICNAIRETDLRTVARCCRGDATALYGALGHAPQCGQCLDDAEDIIAEESASANAPLSAAA</sequence>
<name>A0A2W5NTY4_9SPHN</name>
<evidence type="ECO:0000313" key="1">
    <source>
        <dbReference type="EMBL" id="PZQ55509.1"/>
    </source>
</evidence>
<gene>
    <name evidence="1" type="ORF">DI555_09355</name>
</gene>
<accession>A0A2W5NTY4</accession>